<dbReference type="EC" id="1.1.1.25" evidence="3"/>
<comment type="catalytic activity">
    <reaction evidence="3">
        <text>shikimate + NADP(+) = 3-dehydroshikimate + NADPH + H(+)</text>
        <dbReference type="Rhea" id="RHEA:17737"/>
        <dbReference type="ChEBI" id="CHEBI:15378"/>
        <dbReference type="ChEBI" id="CHEBI:16630"/>
        <dbReference type="ChEBI" id="CHEBI:36208"/>
        <dbReference type="ChEBI" id="CHEBI:57783"/>
        <dbReference type="ChEBI" id="CHEBI:58349"/>
        <dbReference type="EC" id="1.1.1.25"/>
    </reaction>
</comment>
<dbReference type="Gene3D" id="3.40.50.720">
    <property type="entry name" value="NAD(P)-binding Rossmann-like Domain"/>
    <property type="match status" value="1"/>
</dbReference>
<dbReference type="InterPro" id="IPR022893">
    <property type="entry name" value="Shikimate_DH_fam"/>
</dbReference>
<feature type="binding site" evidence="3">
    <location>
        <begin position="124"/>
        <end position="128"/>
    </location>
    <ligand>
        <name>NADP(+)</name>
        <dbReference type="ChEBI" id="CHEBI:58349"/>
    </ligand>
</feature>
<organism evidence="5 6">
    <name type="scientific">Anaerotruncus colihominis</name>
    <dbReference type="NCBI Taxonomy" id="169435"/>
    <lineage>
        <taxon>Bacteria</taxon>
        <taxon>Bacillati</taxon>
        <taxon>Bacillota</taxon>
        <taxon>Clostridia</taxon>
        <taxon>Eubacteriales</taxon>
        <taxon>Oscillospiraceae</taxon>
        <taxon>Anaerotruncus</taxon>
    </lineage>
</organism>
<feature type="binding site" evidence="3">
    <location>
        <position position="60"/>
    </location>
    <ligand>
        <name>shikimate</name>
        <dbReference type="ChEBI" id="CHEBI:36208"/>
    </ligand>
</feature>
<feature type="binding site" evidence="3">
    <location>
        <position position="239"/>
    </location>
    <ligand>
        <name>NADP(+)</name>
        <dbReference type="ChEBI" id="CHEBI:58349"/>
    </ligand>
</feature>
<name>A0A174R4Q4_9FIRM</name>
<accession>A0A174R4Q4</accession>
<dbReference type="EMBL" id="CZBE01000012">
    <property type="protein sequence ID" value="CUP78135.1"/>
    <property type="molecule type" value="Genomic_DNA"/>
</dbReference>
<keyword evidence="3" id="KW-0521">NADP</keyword>
<dbReference type="GO" id="GO:0009073">
    <property type="term" value="P:aromatic amino acid family biosynthetic process"/>
    <property type="evidence" value="ECO:0007669"/>
    <property type="project" value="UniProtKB-KW"/>
</dbReference>
<feature type="binding site" evidence="3">
    <location>
        <position position="101"/>
    </location>
    <ligand>
        <name>shikimate</name>
        <dbReference type="ChEBI" id="CHEBI:36208"/>
    </ligand>
</feature>
<comment type="subunit">
    <text evidence="3">Homodimer.</text>
</comment>
<keyword evidence="3" id="KW-0028">Amino-acid biosynthesis</keyword>
<dbReference type="GO" id="GO:0019632">
    <property type="term" value="P:shikimate metabolic process"/>
    <property type="evidence" value="ECO:0007669"/>
    <property type="project" value="TreeGrafter"/>
</dbReference>
<keyword evidence="3 5" id="KW-0560">Oxidoreductase</keyword>
<dbReference type="GO" id="GO:0009423">
    <property type="term" value="P:chorismate biosynthetic process"/>
    <property type="evidence" value="ECO:0007669"/>
    <property type="project" value="UniProtKB-UniRule"/>
</dbReference>
<dbReference type="Proteomes" id="UP000095765">
    <property type="component" value="Unassembled WGS sequence"/>
</dbReference>
<dbReference type="InterPro" id="IPR036291">
    <property type="entry name" value="NAD(P)-bd_dom_sf"/>
</dbReference>
<feature type="binding site" evidence="3">
    <location>
        <position position="216"/>
    </location>
    <ligand>
        <name>NADP(+)</name>
        <dbReference type="ChEBI" id="CHEBI:58349"/>
    </ligand>
</feature>
<dbReference type="CDD" id="cd01065">
    <property type="entry name" value="NAD_bind_Shikimate_DH"/>
    <property type="match status" value="1"/>
</dbReference>
<dbReference type="OrthoDB" id="9792692at2"/>
<sequence>MQSYALIGHPLGHSFSPQIHARLFALEGIDARYDLTDIAPENLAAQMPLLRRHLRAFNVTIPHKRAVIPLIDSLTENARLYGAVNSVSIDSDGHTEGDNTDCNGFLRAMQAANIALETSVCVLGAGGVGRMFAIECARRGALVTIAVRETSLDKAQTLASEIETLCGKRPRTCALSELCGHYGLVINGTPVGMYPKIDACPVFGDFLAGVDAVFDCVYNPSETLLLGRARAYGKKTAGGMAMLVWQAAIAHERWHGTHFQEADIARIITDMERALTEKERGL</sequence>
<evidence type="ECO:0000259" key="4">
    <source>
        <dbReference type="Pfam" id="PF08501"/>
    </source>
</evidence>
<dbReference type="GO" id="GO:0004764">
    <property type="term" value="F:shikimate 3-dehydrogenase (NADP+) activity"/>
    <property type="evidence" value="ECO:0007669"/>
    <property type="project" value="UniProtKB-UniRule"/>
</dbReference>
<feature type="domain" description="Shikimate dehydrogenase substrate binding N-terminal" evidence="4">
    <location>
        <begin position="6"/>
        <end position="87"/>
    </location>
</feature>
<dbReference type="InterPro" id="IPR046346">
    <property type="entry name" value="Aminoacid_DH-like_N_sf"/>
</dbReference>
<proteinExistence type="inferred from homology"/>
<evidence type="ECO:0000256" key="3">
    <source>
        <dbReference type="HAMAP-Rule" id="MF_00222"/>
    </source>
</evidence>
<dbReference type="Pfam" id="PF08501">
    <property type="entry name" value="Shikimate_dh_N"/>
    <property type="match status" value="1"/>
</dbReference>
<dbReference type="GO" id="GO:0008652">
    <property type="term" value="P:amino acid biosynthetic process"/>
    <property type="evidence" value="ECO:0007669"/>
    <property type="project" value="UniProtKB-KW"/>
</dbReference>
<feature type="binding site" evidence="3">
    <location>
        <position position="85"/>
    </location>
    <ligand>
        <name>shikimate</name>
        <dbReference type="ChEBI" id="CHEBI:36208"/>
    </ligand>
</feature>
<dbReference type="GO" id="GO:0005829">
    <property type="term" value="C:cytosol"/>
    <property type="evidence" value="ECO:0007669"/>
    <property type="project" value="TreeGrafter"/>
</dbReference>
<dbReference type="GO" id="GO:0050661">
    <property type="term" value="F:NADP binding"/>
    <property type="evidence" value="ECO:0007669"/>
    <property type="project" value="TreeGrafter"/>
</dbReference>
<dbReference type="SUPFAM" id="SSF53223">
    <property type="entry name" value="Aminoacid dehydrogenase-like, N-terminal domain"/>
    <property type="match status" value="1"/>
</dbReference>
<feature type="binding site" evidence="3">
    <location>
        <position position="218"/>
    </location>
    <ligand>
        <name>shikimate</name>
        <dbReference type="ChEBI" id="CHEBI:36208"/>
    </ligand>
</feature>
<dbReference type="AlphaFoldDB" id="A0A174R4Q4"/>
<dbReference type="RefSeq" id="WP_055245200.1">
    <property type="nucleotide sequence ID" value="NZ_CABIWA010000014.1"/>
</dbReference>
<dbReference type="PANTHER" id="PTHR21089:SF1">
    <property type="entry name" value="BIFUNCTIONAL 3-DEHYDROQUINATE DEHYDRATASE_SHIKIMATE DEHYDROGENASE, CHLOROPLASTIC"/>
    <property type="match status" value="1"/>
</dbReference>
<feature type="binding site" evidence="3">
    <location>
        <begin position="14"/>
        <end position="16"/>
    </location>
    <ligand>
        <name>shikimate</name>
        <dbReference type="ChEBI" id="CHEBI:36208"/>
    </ligand>
</feature>
<evidence type="ECO:0000313" key="6">
    <source>
        <dbReference type="Proteomes" id="UP000095765"/>
    </source>
</evidence>
<protein>
    <recommendedName>
        <fullName evidence="3">Shikimate dehydrogenase (NADP(+))</fullName>
        <shortName evidence="3">SDH</shortName>
        <ecNumber evidence="3">1.1.1.25</ecNumber>
    </recommendedName>
</protein>
<comment type="function">
    <text evidence="3">Involved in the biosynthesis of the chorismate, which leads to the biosynthesis of aromatic amino acids. Catalyzes the reversible NADPH linked reduction of 3-dehydroshikimate (DHSA) to yield shikimate (SA).</text>
</comment>
<gene>
    <name evidence="5" type="primary">aroE_2</name>
    <name evidence="3" type="synonym">aroE</name>
    <name evidence="5" type="ORF">ERS852551_01922</name>
</gene>
<dbReference type="PANTHER" id="PTHR21089">
    <property type="entry name" value="SHIKIMATE DEHYDROGENASE"/>
    <property type="match status" value="1"/>
</dbReference>
<feature type="active site" description="Proton acceptor" evidence="3">
    <location>
        <position position="64"/>
    </location>
</feature>
<dbReference type="HAMAP" id="MF_00222">
    <property type="entry name" value="Shikimate_DH_AroE"/>
    <property type="match status" value="1"/>
</dbReference>
<comment type="similarity">
    <text evidence="3">Belongs to the shikimate dehydrogenase family.</text>
</comment>
<comment type="caution">
    <text evidence="3">Lacks conserved residue(s) required for the propagation of feature annotation.</text>
</comment>
<dbReference type="UniPathway" id="UPA00053">
    <property type="reaction ID" value="UER00087"/>
</dbReference>
<evidence type="ECO:0000256" key="2">
    <source>
        <dbReference type="ARBA" id="ARBA00023141"/>
    </source>
</evidence>
<reference evidence="5 6" key="1">
    <citation type="submission" date="2015-09" db="EMBL/GenBank/DDBJ databases">
        <authorList>
            <consortium name="Pathogen Informatics"/>
        </authorList>
    </citation>
    <scope>NUCLEOTIDE SEQUENCE [LARGE SCALE GENOMIC DNA]</scope>
    <source>
        <strain evidence="5 6">2789STDY5834939</strain>
    </source>
</reference>
<comment type="pathway">
    <text evidence="1 3">Metabolic intermediate biosynthesis; chorismate biosynthesis; chorismate from D-erythrose 4-phosphate and phosphoenolpyruvate: step 4/7.</text>
</comment>
<feature type="binding site" evidence="3">
    <location>
        <position position="246"/>
    </location>
    <ligand>
        <name>shikimate</name>
        <dbReference type="ChEBI" id="CHEBI:36208"/>
    </ligand>
</feature>
<dbReference type="InterPro" id="IPR013708">
    <property type="entry name" value="Shikimate_DH-bd_N"/>
</dbReference>
<feature type="binding site" evidence="3">
    <location>
        <position position="76"/>
    </location>
    <ligand>
        <name>NADP(+)</name>
        <dbReference type="ChEBI" id="CHEBI:58349"/>
    </ligand>
</feature>
<dbReference type="SUPFAM" id="SSF51735">
    <property type="entry name" value="NAD(P)-binding Rossmann-fold domains"/>
    <property type="match status" value="1"/>
</dbReference>
<keyword evidence="2 3" id="KW-0057">Aromatic amino acid biosynthesis</keyword>
<evidence type="ECO:0000313" key="5">
    <source>
        <dbReference type="EMBL" id="CUP78135.1"/>
    </source>
</evidence>
<dbReference type="Gene3D" id="3.40.50.10860">
    <property type="entry name" value="Leucine Dehydrogenase, chain A, domain 1"/>
    <property type="match status" value="1"/>
</dbReference>
<evidence type="ECO:0000256" key="1">
    <source>
        <dbReference type="ARBA" id="ARBA00004871"/>
    </source>
</evidence>